<accession>A0A8J8XH13</accession>
<evidence type="ECO:0000313" key="1">
    <source>
        <dbReference type="EMBL" id="EEE57349.1"/>
    </source>
</evidence>
<reference evidence="1" key="1">
    <citation type="journal article" date="2005" name="PLoS Biol.">
        <title>The genomes of Oryza sativa: a history of duplications.</title>
        <authorList>
            <person name="Yu J."/>
            <person name="Wang J."/>
            <person name="Lin W."/>
            <person name="Li S."/>
            <person name="Li H."/>
            <person name="Zhou J."/>
            <person name="Ni P."/>
            <person name="Dong W."/>
            <person name="Hu S."/>
            <person name="Zeng C."/>
            <person name="Zhang J."/>
            <person name="Zhang Y."/>
            <person name="Li R."/>
            <person name="Xu Z."/>
            <person name="Li S."/>
            <person name="Li X."/>
            <person name="Zheng H."/>
            <person name="Cong L."/>
            <person name="Lin L."/>
            <person name="Yin J."/>
            <person name="Geng J."/>
            <person name="Li G."/>
            <person name="Shi J."/>
            <person name="Liu J."/>
            <person name="Lv H."/>
            <person name="Li J."/>
            <person name="Wang J."/>
            <person name="Deng Y."/>
            <person name="Ran L."/>
            <person name="Shi X."/>
            <person name="Wang X."/>
            <person name="Wu Q."/>
            <person name="Li C."/>
            <person name="Ren X."/>
            <person name="Wang J."/>
            <person name="Wang X."/>
            <person name="Li D."/>
            <person name="Liu D."/>
            <person name="Zhang X."/>
            <person name="Ji Z."/>
            <person name="Zhao W."/>
            <person name="Sun Y."/>
            <person name="Zhang Z."/>
            <person name="Bao J."/>
            <person name="Han Y."/>
            <person name="Dong L."/>
            <person name="Ji J."/>
            <person name="Chen P."/>
            <person name="Wu S."/>
            <person name="Liu J."/>
            <person name="Xiao Y."/>
            <person name="Bu D."/>
            <person name="Tan J."/>
            <person name="Yang L."/>
            <person name="Ye C."/>
            <person name="Zhang J."/>
            <person name="Xu J."/>
            <person name="Zhou Y."/>
            <person name="Yu Y."/>
            <person name="Zhang B."/>
            <person name="Zhuang S."/>
            <person name="Wei H."/>
            <person name="Liu B."/>
            <person name="Lei M."/>
            <person name="Yu H."/>
            <person name="Li Y."/>
            <person name="Xu H."/>
            <person name="Wei S."/>
            <person name="He X."/>
            <person name="Fang L."/>
            <person name="Zhang Z."/>
            <person name="Zhang Y."/>
            <person name="Huang X."/>
            <person name="Su Z."/>
            <person name="Tong W."/>
            <person name="Li J."/>
            <person name="Tong Z."/>
            <person name="Li S."/>
            <person name="Ye J."/>
            <person name="Wang L."/>
            <person name="Fang L."/>
            <person name="Lei T."/>
            <person name="Chen C."/>
            <person name="Chen H."/>
            <person name="Xu Z."/>
            <person name="Li H."/>
            <person name="Huang H."/>
            <person name="Zhang F."/>
            <person name="Xu H."/>
            <person name="Li N."/>
            <person name="Zhao C."/>
            <person name="Li S."/>
            <person name="Dong L."/>
            <person name="Huang Y."/>
            <person name="Li L."/>
            <person name="Xi Y."/>
            <person name="Qi Q."/>
            <person name="Li W."/>
            <person name="Zhang B."/>
            <person name="Hu W."/>
            <person name="Zhang Y."/>
            <person name="Tian X."/>
            <person name="Jiao Y."/>
            <person name="Liang X."/>
            <person name="Jin J."/>
            <person name="Gao L."/>
            <person name="Zheng W."/>
            <person name="Hao B."/>
            <person name="Liu S."/>
            <person name="Wang W."/>
            <person name="Yuan L."/>
            <person name="Cao M."/>
            <person name="McDermott J."/>
            <person name="Samudrala R."/>
            <person name="Wang J."/>
            <person name="Wong G.K."/>
            <person name="Yang H."/>
        </authorList>
    </citation>
    <scope>NUCLEOTIDE SEQUENCE [LARGE SCALE GENOMIC DNA]</scope>
</reference>
<reference evidence="1" key="2">
    <citation type="submission" date="2008-12" db="EMBL/GenBank/DDBJ databases">
        <title>Improved gene annotation of the rice (Oryza sativa) genomes.</title>
        <authorList>
            <person name="Wang J."/>
            <person name="Li R."/>
            <person name="Fan W."/>
            <person name="Huang Q."/>
            <person name="Zhang J."/>
            <person name="Zhou Y."/>
            <person name="Hu Y."/>
            <person name="Zi S."/>
            <person name="Li J."/>
            <person name="Ni P."/>
            <person name="Zheng H."/>
            <person name="Zhang Y."/>
            <person name="Zhao M."/>
            <person name="Hao Q."/>
            <person name="McDermott J."/>
            <person name="Samudrala R."/>
            <person name="Kristiansen K."/>
            <person name="Wong G.K.-S."/>
        </authorList>
    </citation>
    <scope>NUCLEOTIDE SEQUENCE</scope>
</reference>
<dbReference type="Proteomes" id="UP000007752">
    <property type="component" value="Chromosome 2"/>
</dbReference>
<dbReference type="PANTHER" id="PTHR32011">
    <property type="entry name" value="OS08G0472400 PROTEIN"/>
    <property type="match status" value="1"/>
</dbReference>
<sequence>MVDVDHRLPVPHGLLHSPSHATGLHRLTTHGSAITTLRVSPATASPSSYPTVAPLPSTVLAHLATARVSVLPGLSDPELFRVASSFLLTSVTSSRSTCHLDGFPNYRSSAGLRLFRFTKEEVPTTIATALLVLPGSLVGRCSPPSPPLIPLYG</sequence>
<proteinExistence type="predicted"/>
<name>A0A8J8XH13_ORYSJ</name>
<gene>
    <name evidence="1" type="ORF">OsJ_07479</name>
</gene>
<organism evidence="1">
    <name type="scientific">Oryza sativa subsp. japonica</name>
    <name type="common">Rice</name>
    <dbReference type="NCBI Taxonomy" id="39947"/>
    <lineage>
        <taxon>Eukaryota</taxon>
        <taxon>Viridiplantae</taxon>
        <taxon>Streptophyta</taxon>
        <taxon>Embryophyta</taxon>
        <taxon>Tracheophyta</taxon>
        <taxon>Spermatophyta</taxon>
        <taxon>Magnoliopsida</taxon>
        <taxon>Liliopsida</taxon>
        <taxon>Poales</taxon>
        <taxon>Poaceae</taxon>
        <taxon>BOP clade</taxon>
        <taxon>Oryzoideae</taxon>
        <taxon>Oryzeae</taxon>
        <taxon>Oryzinae</taxon>
        <taxon>Oryza</taxon>
        <taxon>Oryza sativa</taxon>
    </lineage>
</organism>
<dbReference type="EMBL" id="CM000139">
    <property type="protein sequence ID" value="EEE57349.1"/>
    <property type="molecule type" value="Genomic_DNA"/>
</dbReference>
<protein>
    <submittedName>
        <fullName evidence="1">Uncharacterized protein</fullName>
    </submittedName>
</protein>
<dbReference type="AlphaFoldDB" id="A0A8J8XH13"/>
<dbReference type="PANTHER" id="PTHR32011:SF5">
    <property type="entry name" value="EXPRESSED PROTEIN"/>
    <property type="match status" value="1"/>
</dbReference>